<feature type="region of interest" description="Disordered" evidence="4">
    <location>
        <begin position="136"/>
        <end position="184"/>
    </location>
</feature>
<proteinExistence type="predicted"/>
<comment type="subcellular location">
    <subcellularLocation>
        <location evidence="1">Cytoplasm</location>
    </subcellularLocation>
</comment>
<reference evidence="5 6" key="1">
    <citation type="journal article" date="2013" name="PLoS ONE">
        <title>Predicting the Proteins of Angomonas deanei, Strigomonas culicis and Their Respective Endosymbionts Reveals New Aspects of the Trypanosomatidae Family.</title>
        <authorList>
            <person name="Motta M.C."/>
            <person name="Martins A.C."/>
            <person name="de Souza S.S."/>
            <person name="Catta-Preta C.M."/>
            <person name="Silva R."/>
            <person name="Klein C.C."/>
            <person name="de Almeida L.G."/>
            <person name="de Lima Cunha O."/>
            <person name="Ciapina L.P."/>
            <person name="Brocchi M."/>
            <person name="Colabardini A.C."/>
            <person name="de Araujo Lima B."/>
            <person name="Machado C.R."/>
            <person name="de Almeida Soares C.M."/>
            <person name="Probst C.M."/>
            <person name="de Menezes C.B."/>
            <person name="Thompson C.E."/>
            <person name="Bartholomeu D.C."/>
            <person name="Gradia D.F."/>
            <person name="Pavoni D.P."/>
            <person name="Grisard E.C."/>
            <person name="Fantinatti-Garboggini F."/>
            <person name="Marchini F.K."/>
            <person name="Rodrigues-Luiz G.F."/>
            <person name="Wagner G."/>
            <person name="Goldman G.H."/>
            <person name="Fietto J.L."/>
            <person name="Elias M.C."/>
            <person name="Goldman M.H."/>
            <person name="Sagot M.F."/>
            <person name="Pereira M."/>
            <person name="Stoco P.H."/>
            <person name="de Mendonca-Neto R.P."/>
            <person name="Teixeira S.M."/>
            <person name="Maciel T.E."/>
            <person name="de Oliveira Mendes T.A."/>
            <person name="Urmenyi T.P."/>
            <person name="de Souza W."/>
            <person name="Schenkman S."/>
            <person name="de Vasconcelos A.T."/>
        </authorList>
    </citation>
    <scope>NUCLEOTIDE SEQUENCE [LARGE SCALE GENOMIC DNA]</scope>
</reference>
<dbReference type="InterPro" id="IPR011992">
    <property type="entry name" value="EF-hand-dom_pair"/>
</dbReference>
<feature type="compositionally biased region" description="Polar residues" evidence="4">
    <location>
        <begin position="173"/>
        <end position="184"/>
    </location>
</feature>
<evidence type="ECO:0000256" key="1">
    <source>
        <dbReference type="ARBA" id="ARBA00004496"/>
    </source>
</evidence>
<dbReference type="PANTHER" id="PTHR12085:SF3">
    <property type="entry name" value="SERINE_THREONINE-PROTEIN PHOSPHATASE 2A REGULATORY SUBUNIT B'' SUBUNIT GAMMA"/>
    <property type="match status" value="1"/>
</dbReference>
<dbReference type="Proteomes" id="UP000015354">
    <property type="component" value="Unassembled WGS sequence"/>
</dbReference>
<dbReference type="OrthoDB" id="10265007at2759"/>
<dbReference type="GO" id="GO:0035303">
    <property type="term" value="P:regulation of dephosphorylation"/>
    <property type="evidence" value="ECO:0007669"/>
    <property type="project" value="InterPro"/>
</dbReference>
<evidence type="ECO:0000256" key="4">
    <source>
        <dbReference type="SAM" id="MobiDB-lite"/>
    </source>
</evidence>
<dbReference type="GO" id="GO:0030865">
    <property type="term" value="P:cortical cytoskeleton organization"/>
    <property type="evidence" value="ECO:0007669"/>
    <property type="project" value="TreeGrafter"/>
</dbReference>
<evidence type="ECO:0000256" key="3">
    <source>
        <dbReference type="ARBA" id="ARBA00022837"/>
    </source>
</evidence>
<protein>
    <submittedName>
        <fullName evidence="5">Protein phosphatase 2 (Formerly 2A), regulatory subunit B</fullName>
    </submittedName>
</protein>
<dbReference type="PANTHER" id="PTHR12085">
    <property type="entry name" value="SERINE/THREONINE-PROTEIN PHOSPHATASE 2A REGULATORY SUBUNIT B'' SUBUNIT GAMMA"/>
    <property type="match status" value="1"/>
</dbReference>
<dbReference type="GO" id="GO:0000226">
    <property type="term" value="P:microtubule cytoskeleton organization"/>
    <property type="evidence" value="ECO:0007669"/>
    <property type="project" value="TreeGrafter"/>
</dbReference>
<dbReference type="InterPro" id="IPR018247">
    <property type="entry name" value="EF_Hand_1_Ca_BS"/>
</dbReference>
<gene>
    <name evidence="5" type="ORF">STCU_08752</name>
</gene>
<name>S9VCZ5_9TRYP</name>
<keyword evidence="3" id="KW-0106">Calcium</keyword>
<dbReference type="PROSITE" id="PS00018">
    <property type="entry name" value="EF_HAND_1"/>
    <property type="match status" value="1"/>
</dbReference>
<evidence type="ECO:0000256" key="2">
    <source>
        <dbReference type="ARBA" id="ARBA00022490"/>
    </source>
</evidence>
<dbReference type="GO" id="GO:0005737">
    <property type="term" value="C:cytoplasm"/>
    <property type="evidence" value="ECO:0007669"/>
    <property type="project" value="UniProtKB-SubCell"/>
</dbReference>
<comment type="caution">
    <text evidence="5">The sequence shown here is derived from an EMBL/GenBank/DDBJ whole genome shotgun (WGS) entry which is preliminary data.</text>
</comment>
<evidence type="ECO:0000313" key="6">
    <source>
        <dbReference type="Proteomes" id="UP000015354"/>
    </source>
</evidence>
<dbReference type="SUPFAM" id="SSF47473">
    <property type="entry name" value="EF-hand"/>
    <property type="match status" value="1"/>
</dbReference>
<evidence type="ECO:0000313" key="5">
    <source>
        <dbReference type="EMBL" id="EPY20970.1"/>
    </source>
</evidence>
<keyword evidence="2" id="KW-0963">Cytoplasm</keyword>
<dbReference type="GO" id="GO:0005819">
    <property type="term" value="C:spindle"/>
    <property type="evidence" value="ECO:0007669"/>
    <property type="project" value="TreeGrafter"/>
</dbReference>
<organism evidence="5 6">
    <name type="scientific">Strigomonas culicis</name>
    <dbReference type="NCBI Taxonomy" id="28005"/>
    <lineage>
        <taxon>Eukaryota</taxon>
        <taxon>Discoba</taxon>
        <taxon>Euglenozoa</taxon>
        <taxon>Kinetoplastea</taxon>
        <taxon>Metakinetoplastina</taxon>
        <taxon>Trypanosomatida</taxon>
        <taxon>Trypanosomatidae</taxon>
        <taxon>Strigomonadinae</taxon>
        <taxon>Strigomonas</taxon>
    </lineage>
</organism>
<feature type="compositionally biased region" description="Basic and acidic residues" evidence="4">
    <location>
        <begin position="136"/>
        <end position="155"/>
    </location>
</feature>
<accession>S9VCZ5</accession>
<keyword evidence="6" id="KW-1185">Reference proteome</keyword>
<dbReference type="EMBL" id="ATMH01008752">
    <property type="protein sequence ID" value="EPY20970.1"/>
    <property type="molecule type" value="Genomic_DNA"/>
</dbReference>
<dbReference type="AlphaFoldDB" id="S9VCZ5"/>
<sequence length="539" mass="61200">MQAVYDKPVPSISALVSRLESRVQTALGACQDVPIEDIDQLAFDTELDRINQAVEERRGSSFLPSLYTRGTDPAADDALCHLRTTSKAFELNLRFCEIEKLDSTHVKLWEMLSVKGRTRVTLAEFQDIVKDIEAWQREQDNDQSEDGKIKERGETEDTSPASGTRGKSPAVRQPSNASASASYRFNGSASASRMSQLEASISMRRTQHQPVGNVLYANTVPLPRVTLQLFMMCPRNLTFPEYVDSTTIYQSFAKKVSLVKCEAELIMCDLNNDGRLAEDEMEQYVSDLVPRIVALRDVAETVLPFYCCTATRRIFWDLDPYSRGVIRIDALLQSAVMDEWVRLQLMTEDSPQNWFGGFVTQQLYDKFLMLDARNEGTLNADNLKRYKKGLPTVSDDGLPIDVSPLSTLFIDRFFETNVMMPNSEMDYRKFVDFVIAVEMLPQCSRPHFFWNILDMEGVGYLTPMVVNCFFRETYAKLISAGLDVPARETVVQEVFDLVPTAEPLRITREEFLSCPQAGLFASLVIDCLSFWTYENREAR</sequence>
<dbReference type="InterPro" id="IPR039865">
    <property type="entry name" value="PPP2R3C"/>
</dbReference>
<dbReference type="Gene3D" id="1.10.238.10">
    <property type="entry name" value="EF-hand"/>
    <property type="match status" value="1"/>
</dbReference>